<evidence type="ECO:0000313" key="3">
    <source>
        <dbReference type="Proteomes" id="UP000001203"/>
    </source>
</evidence>
<dbReference type="KEGG" id="cyt:cce_4157"/>
<dbReference type="AlphaFoldDB" id="B1WRR4"/>
<dbReference type="Pfam" id="PF19588">
    <property type="entry name" value="SxtJ"/>
    <property type="match status" value="1"/>
</dbReference>
<keyword evidence="1" id="KW-0812">Transmembrane</keyword>
<dbReference type="InterPro" id="IPR045781">
    <property type="entry name" value="SxtJ"/>
</dbReference>
<evidence type="ECO:0000313" key="2">
    <source>
        <dbReference type="EMBL" id="ACB53505.1"/>
    </source>
</evidence>
<feature type="transmembrane region" description="Helical" evidence="1">
    <location>
        <begin position="90"/>
        <end position="110"/>
    </location>
</feature>
<sequence>MNQRGKKMFHEIPKLDKKGLREFGLLTGGLVALLFGFILPLLWGHHLPLIPWIIAGVLASLAILIPQSLSPIYQGWMRVGQVLAWVNSRIILGLIFFLIVTPMAIIMKLIKRDPLNRKFEIRLESYRVSSQIKNKVSMEKPY</sequence>
<feature type="transmembrane region" description="Helical" evidence="1">
    <location>
        <begin position="49"/>
        <end position="69"/>
    </location>
</feature>
<name>B1WRR4_CROS5</name>
<keyword evidence="3" id="KW-1185">Reference proteome</keyword>
<dbReference type="eggNOG" id="COG2192">
    <property type="taxonomic scope" value="Bacteria"/>
</dbReference>
<dbReference type="STRING" id="43989.cce_4157"/>
<evidence type="ECO:0000256" key="1">
    <source>
        <dbReference type="SAM" id="Phobius"/>
    </source>
</evidence>
<evidence type="ECO:0008006" key="4">
    <source>
        <dbReference type="Google" id="ProtNLM"/>
    </source>
</evidence>
<reference evidence="2 3" key="1">
    <citation type="journal article" date="2008" name="Proc. Natl. Acad. Sci. U.S.A.">
        <title>The genome of Cyanothece 51142, a unicellular diazotrophic cyanobacterium important in the marine nitrogen cycle.</title>
        <authorList>
            <person name="Welsh E.A."/>
            <person name="Liberton M."/>
            <person name="Stoeckel J."/>
            <person name="Loh T."/>
            <person name="Elvitigala T."/>
            <person name="Wang C."/>
            <person name="Wollam A."/>
            <person name="Fulton R.S."/>
            <person name="Clifton S.W."/>
            <person name="Jacobs J.M."/>
            <person name="Aurora R."/>
            <person name="Ghosh B.K."/>
            <person name="Sherman L.A."/>
            <person name="Smith R.D."/>
            <person name="Wilson R.K."/>
            <person name="Pakrasi H.B."/>
        </authorList>
    </citation>
    <scope>NUCLEOTIDE SEQUENCE [LARGE SCALE GENOMIC DNA]</scope>
    <source>
        <strain evidence="3">ATCC 51142 / BH68</strain>
    </source>
</reference>
<feature type="transmembrane region" description="Helical" evidence="1">
    <location>
        <begin position="23"/>
        <end position="43"/>
    </location>
</feature>
<organism evidence="2 3">
    <name type="scientific">Crocosphaera subtropica (strain ATCC 51142 / BH68)</name>
    <name type="common">Cyanothece sp. (strain ATCC 51142)</name>
    <dbReference type="NCBI Taxonomy" id="43989"/>
    <lineage>
        <taxon>Bacteria</taxon>
        <taxon>Bacillati</taxon>
        <taxon>Cyanobacteriota</taxon>
        <taxon>Cyanophyceae</taxon>
        <taxon>Oscillatoriophycideae</taxon>
        <taxon>Chroococcales</taxon>
        <taxon>Aphanothecaceae</taxon>
        <taxon>Crocosphaera</taxon>
        <taxon>Crocosphaera subtropica</taxon>
    </lineage>
</organism>
<proteinExistence type="predicted"/>
<keyword evidence="1" id="KW-0472">Membrane</keyword>
<protein>
    <recommendedName>
        <fullName evidence="4">SxtJ</fullName>
    </recommendedName>
</protein>
<accession>B1WRR4</accession>
<dbReference type="Proteomes" id="UP000001203">
    <property type="component" value="Chromosome circular"/>
</dbReference>
<keyword evidence="1" id="KW-1133">Transmembrane helix</keyword>
<dbReference type="HOGENOM" id="CLU_127055_0_0_3"/>
<dbReference type="EMBL" id="CP000806">
    <property type="protein sequence ID" value="ACB53505.1"/>
    <property type="molecule type" value="Genomic_DNA"/>
</dbReference>
<gene>
    <name evidence="2" type="ordered locus">cce_4157</name>
</gene>